<evidence type="ECO:0000313" key="10">
    <source>
        <dbReference type="Proteomes" id="UP000515908"/>
    </source>
</evidence>
<organism evidence="9 10">
    <name type="scientific">Angomonas deanei</name>
    <dbReference type="NCBI Taxonomy" id="59799"/>
    <lineage>
        <taxon>Eukaryota</taxon>
        <taxon>Discoba</taxon>
        <taxon>Euglenozoa</taxon>
        <taxon>Kinetoplastea</taxon>
        <taxon>Metakinetoplastina</taxon>
        <taxon>Trypanosomatida</taxon>
        <taxon>Trypanosomatidae</taxon>
        <taxon>Strigomonadinae</taxon>
        <taxon>Angomonas</taxon>
    </lineage>
</organism>
<evidence type="ECO:0000256" key="6">
    <source>
        <dbReference type="SAM" id="MobiDB-lite"/>
    </source>
</evidence>
<comment type="subcellular location">
    <subcellularLocation>
        <location evidence="1">Membrane</location>
        <topology evidence="1">Single-pass type I membrane protein</topology>
    </subcellularLocation>
</comment>
<evidence type="ECO:0000256" key="2">
    <source>
        <dbReference type="ARBA" id="ARBA00022692"/>
    </source>
</evidence>
<dbReference type="PRINTS" id="PR01217">
    <property type="entry name" value="PRICHEXTENSN"/>
</dbReference>
<dbReference type="PANTHER" id="PTHR12223:SF28">
    <property type="entry name" value="LECTIN, MANNOSE BINDING 1 LIKE"/>
    <property type="match status" value="1"/>
</dbReference>
<dbReference type="InterPro" id="IPR005052">
    <property type="entry name" value="Lectin_leg"/>
</dbReference>
<proteinExistence type="predicted"/>
<dbReference type="GO" id="GO:0005537">
    <property type="term" value="F:D-mannose binding"/>
    <property type="evidence" value="ECO:0007669"/>
    <property type="project" value="TreeGrafter"/>
</dbReference>
<feature type="signal peptide" evidence="7">
    <location>
        <begin position="1"/>
        <end position="22"/>
    </location>
</feature>
<feature type="compositionally biased region" description="Acidic residues" evidence="6">
    <location>
        <begin position="366"/>
        <end position="384"/>
    </location>
</feature>
<protein>
    <submittedName>
        <fullName evidence="9">Legume-like lectin family/Bacterial lectin/Legume lectin domain containing protein, putative</fullName>
    </submittedName>
</protein>
<evidence type="ECO:0000259" key="8">
    <source>
        <dbReference type="PROSITE" id="PS51328"/>
    </source>
</evidence>
<reference evidence="9 10" key="1">
    <citation type="submission" date="2020-08" db="EMBL/GenBank/DDBJ databases">
        <authorList>
            <person name="Newling K."/>
            <person name="Davey J."/>
            <person name="Forrester S."/>
        </authorList>
    </citation>
    <scope>NUCLEOTIDE SEQUENCE [LARGE SCALE GENOMIC DNA]</scope>
    <source>
        <strain evidence="10">Crithidia deanei Carvalho (ATCC PRA-265)</strain>
    </source>
</reference>
<dbReference type="CDD" id="cd07308">
    <property type="entry name" value="lectin_leg-like"/>
    <property type="match status" value="1"/>
</dbReference>
<dbReference type="InterPro" id="IPR013320">
    <property type="entry name" value="ConA-like_dom_sf"/>
</dbReference>
<dbReference type="EMBL" id="LR877158">
    <property type="protein sequence ID" value="CAD2219554.1"/>
    <property type="molecule type" value="Genomic_DNA"/>
</dbReference>
<keyword evidence="4" id="KW-1133">Transmembrane helix</keyword>
<name>A0A7G2CKV8_9TRYP</name>
<feature type="compositionally biased region" description="Basic and acidic residues" evidence="6">
    <location>
        <begin position="308"/>
        <end position="325"/>
    </location>
</feature>
<feature type="chain" id="PRO_5028813039" evidence="7">
    <location>
        <begin position="23"/>
        <end position="406"/>
    </location>
</feature>
<feature type="region of interest" description="Disordered" evidence="6">
    <location>
        <begin position="281"/>
        <end position="406"/>
    </location>
</feature>
<evidence type="ECO:0000256" key="1">
    <source>
        <dbReference type="ARBA" id="ARBA00004479"/>
    </source>
</evidence>
<evidence type="ECO:0000256" key="5">
    <source>
        <dbReference type="ARBA" id="ARBA00023136"/>
    </source>
</evidence>
<dbReference type="GO" id="GO:0005793">
    <property type="term" value="C:endoplasmic reticulum-Golgi intermediate compartment"/>
    <property type="evidence" value="ECO:0007669"/>
    <property type="project" value="TreeGrafter"/>
</dbReference>
<keyword evidence="5" id="KW-0472">Membrane</keyword>
<dbReference type="AlphaFoldDB" id="A0A7G2CKV8"/>
<sequence length="406" mass="45175">MRGTTYLLLALLTVLCSYGAASIPLPFTSFMTQAQIDRVRTTAIDHHSFSPPLLEDYYGGDGDIPFWSMRGNTVITDNYVRLTPDTANMAGQLWNTQQLDLHAFEIRMGFRIYHDLSQMKRASLHGDGLVLWLLYSIPSQTGPIYGLPNDFDGIGIVFDTYDNDNDRKNPKIGLITNSPKTPKVLSPQLDFAPDMMAHCVHDIFTGSSMKLTTVLVRYNGGQLEVFIGTNNNEASPKLCFRAPVDLQLDRRPAYIGVSAATGSVSAVQEIVFLHTSPVDGQHYEKDVHKPHPPKPTPPPAQQQGNTEEEAKKKLEKLQAELEQLKKATGTSSSTTTTTKRPTPPPTTKKPTPPPTKKPTPPPPPPQEEEDEEEEDDEEEEEEETTTTTKAPRRRVKKAKTAKKKQQ</sequence>
<dbReference type="InterPro" id="IPR051136">
    <property type="entry name" value="Intracellular_Lectin-GPT"/>
</dbReference>
<evidence type="ECO:0000256" key="4">
    <source>
        <dbReference type="ARBA" id="ARBA00022989"/>
    </source>
</evidence>
<dbReference type="GO" id="GO:0030134">
    <property type="term" value="C:COPII-coated ER to Golgi transport vesicle"/>
    <property type="evidence" value="ECO:0007669"/>
    <property type="project" value="TreeGrafter"/>
</dbReference>
<evidence type="ECO:0000313" key="9">
    <source>
        <dbReference type="EMBL" id="CAD2219554.1"/>
    </source>
</evidence>
<gene>
    <name evidence="9" type="ORF">ADEAN_000706200</name>
</gene>
<dbReference type="PROSITE" id="PS51328">
    <property type="entry name" value="L_LECTIN_LIKE"/>
    <property type="match status" value="1"/>
</dbReference>
<keyword evidence="2" id="KW-0812">Transmembrane</keyword>
<keyword evidence="9" id="KW-0430">Lectin</keyword>
<evidence type="ECO:0000256" key="3">
    <source>
        <dbReference type="ARBA" id="ARBA00022729"/>
    </source>
</evidence>
<keyword evidence="3 7" id="KW-0732">Signal</keyword>
<dbReference type="Proteomes" id="UP000515908">
    <property type="component" value="Chromosome 14"/>
</dbReference>
<dbReference type="PANTHER" id="PTHR12223">
    <property type="entry name" value="VESICULAR MANNOSE-BINDING LECTIN"/>
    <property type="match status" value="1"/>
</dbReference>
<dbReference type="Pfam" id="PF03388">
    <property type="entry name" value="Lectin_leg-like"/>
    <property type="match status" value="1"/>
</dbReference>
<dbReference type="Gene3D" id="2.60.120.200">
    <property type="match status" value="1"/>
</dbReference>
<feature type="compositionally biased region" description="Pro residues" evidence="6">
    <location>
        <begin position="341"/>
        <end position="365"/>
    </location>
</feature>
<dbReference type="GO" id="GO:0000139">
    <property type="term" value="C:Golgi membrane"/>
    <property type="evidence" value="ECO:0007669"/>
    <property type="project" value="TreeGrafter"/>
</dbReference>
<dbReference type="GO" id="GO:0005789">
    <property type="term" value="C:endoplasmic reticulum membrane"/>
    <property type="evidence" value="ECO:0007669"/>
    <property type="project" value="TreeGrafter"/>
</dbReference>
<evidence type="ECO:0000256" key="7">
    <source>
        <dbReference type="SAM" id="SignalP"/>
    </source>
</evidence>
<keyword evidence="10" id="KW-1185">Reference proteome</keyword>
<feature type="domain" description="L-type lectin-like" evidence="8">
    <location>
        <begin position="41"/>
        <end position="278"/>
    </location>
</feature>
<accession>A0A7G2CKV8</accession>
<dbReference type="GO" id="GO:0006888">
    <property type="term" value="P:endoplasmic reticulum to Golgi vesicle-mediated transport"/>
    <property type="evidence" value="ECO:0007669"/>
    <property type="project" value="TreeGrafter"/>
</dbReference>
<dbReference type="VEuPathDB" id="TriTrypDB:ADEAN_000706200"/>
<feature type="compositionally biased region" description="Basic residues" evidence="6">
    <location>
        <begin position="390"/>
        <end position="406"/>
    </location>
</feature>
<dbReference type="SUPFAM" id="SSF49899">
    <property type="entry name" value="Concanavalin A-like lectins/glucanases"/>
    <property type="match status" value="1"/>
</dbReference>